<dbReference type="GO" id="GO:0016020">
    <property type="term" value="C:membrane"/>
    <property type="evidence" value="ECO:0007669"/>
    <property type="project" value="UniProtKB-SubCell"/>
</dbReference>
<keyword evidence="2 6" id="KW-0812">Transmembrane</keyword>
<evidence type="ECO:0000313" key="9">
    <source>
        <dbReference type="EMBL" id="RJF79274.1"/>
    </source>
</evidence>
<feature type="transmembrane region" description="Helical" evidence="6">
    <location>
        <begin position="424"/>
        <end position="448"/>
    </location>
</feature>
<feature type="region of interest" description="Disordered" evidence="5">
    <location>
        <begin position="1"/>
        <end position="23"/>
    </location>
</feature>
<feature type="transmembrane region" description="Helical" evidence="6">
    <location>
        <begin position="210"/>
        <end position="226"/>
    </location>
</feature>
<dbReference type="InterPro" id="IPR052706">
    <property type="entry name" value="Membrane-Transporter-like"/>
</dbReference>
<dbReference type="PROSITE" id="PS50801">
    <property type="entry name" value="STAS"/>
    <property type="match status" value="1"/>
</dbReference>
<name>A0A418VS13_9PROT</name>
<feature type="transmembrane region" description="Helical" evidence="6">
    <location>
        <begin position="233"/>
        <end position="253"/>
    </location>
</feature>
<dbReference type="SUPFAM" id="SSF51206">
    <property type="entry name" value="cAMP-binding domain-like"/>
    <property type="match status" value="1"/>
</dbReference>
<dbReference type="PANTHER" id="PTHR43310:SF1">
    <property type="entry name" value="SULFATE TRANSPORTER YBAR-RELATED"/>
    <property type="match status" value="1"/>
</dbReference>
<dbReference type="InterPro" id="IPR000595">
    <property type="entry name" value="cNMP-bd_dom"/>
</dbReference>
<dbReference type="Pfam" id="PF00027">
    <property type="entry name" value="cNMP_binding"/>
    <property type="match status" value="1"/>
</dbReference>
<dbReference type="Gene3D" id="2.60.120.10">
    <property type="entry name" value="Jelly Rolls"/>
    <property type="match status" value="1"/>
</dbReference>
<evidence type="ECO:0000259" key="7">
    <source>
        <dbReference type="PROSITE" id="PS50042"/>
    </source>
</evidence>
<feature type="transmembrane region" description="Helical" evidence="6">
    <location>
        <begin position="368"/>
        <end position="388"/>
    </location>
</feature>
<feature type="transmembrane region" description="Helical" evidence="6">
    <location>
        <begin position="394"/>
        <end position="412"/>
    </location>
</feature>
<reference evidence="9 10" key="1">
    <citation type="submission" date="2018-09" db="EMBL/GenBank/DDBJ databases">
        <authorList>
            <person name="Zhu H."/>
        </authorList>
    </citation>
    <scope>NUCLEOTIDE SEQUENCE [LARGE SCALE GENOMIC DNA]</scope>
    <source>
        <strain evidence="9 10">K2W22B-5</strain>
    </source>
</reference>
<evidence type="ECO:0000256" key="2">
    <source>
        <dbReference type="ARBA" id="ARBA00022692"/>
    </source>
</evidence>
<accession>A0A418VS13</accession>
<feature type="transmembrane region" description="Helical" evidence="6">
    <location>
        <begin position="296"/>
        <end position="317"/>
    </location>
</feature>
<feature type="transmembrane region" description="Helical" evidence="6">
    <location>
        <begin position="106"/>
        <end position="123"/>
    </location>
</feature>
<feature type="domain" description="STAS" evidence="8">
    <location>
        <begin position="492"/>
        <end position="597"/>
    </location>
</feature>
<dbReference type="Proteomes" id="UP000283458">
    <property type="component" value="Unassembled WGS sequence"/>
</dbReference>
<dbReference type="Pfam" id="PF00916">
    <property type="entry name" value="Sulfate_transp"/>
    <property type="match status" value="1"/>
</dbReference>
<dbReference type="SUPFAM" id="SSF52091">
    <property type="entry name" value="SpoIIaa-like"/>
    <property type="match status" value="1"/>
</dbReference>
<feature type="domain" description="Cyclic nucleotide-binding" evidence="7">
    <location>
        <begin position="620"/>
        <end position="723"/>
    </location>
</feature>
<dbReference type="CDD" id="cd07042">
    <property type="entry name" value="STAS_SulP_like_sulfate_transporter"/>
    <property type="match status" value="1"/>
</dbReference>
<evidence type="ECO:0000256" key="3">
    <source>
        <dbReference type="ARBA" id="ARBA00022989"/>
    </source>
</evidence>
<dbReference type="Pfam" id="PF01740">
    <property type="entry name" value="STAS"/>
    <property type="match status" value="1"/>
</dbReference>
<evidence type="ECO:0000259" key="8">
    <source>
        <dbReference type="PROSITE" id="PS50801"/>
    </source>
</evidence>
<dbReference type="InterPro" id="IPR018490">
    <property type="entry name" value="cNMP-bd_dom_sf"/>
</dbReference>
<feature type="compositionally biased region" description="Basic and acidic residues" evidence="5">
    <location>
        <begin position="1"/>
        <end position="11"/>
    </location>
</feature>
<evidence type="ECO:0000256" key="5">
    <source>
        <dbReference type="SAM" id="MobiDB-lite"/>
    </source>
</evidence>
<evidence type="ECO:0000256" key="1">
    <source>
        <dbReference type="ARBA" id="ARBA00004141"/>
    </source>
</evidence>
<feature type="transmembrane region" description="Helical" evidence="6">
    <location>
        <begin position="135"/>
        <end position="154"/>
    </location>
</feature>
<dbReference type="PANTHER" id="PTHR43310">
    <property type="entry name" value="SULFATE TRANSPORTER YBAR-RELATED"/>
    <property type="match status" value="1"/>
</dbReference>
<evidence type="ECO:0000256" key="6">
    <source>
        <dbReference type="SAM" id="Phobius"/>
    </source>
</evidence>
<dbReference type="Gene3D" id="3.30.750.24">
    <property type="entry name" value="STAS domain"/>
    <property type="match status" value="1"/>
</dbReference>
<keyword evidence="3 6" id="KW-1133">Transmembrane helix</keyword>
<dbReference type="InterPro" id="IPR011547">
    <property type="entry name" value="SLC26A/SulP_dom"/>
</dbReference>
<sequence length="769" mass="83151">MTERERRERDGGATASPAPRWMPSDPLRRVGAYLTSHALIGDLSGGALSGFISITYGSSYAALLFSGPLEGYLPYGVAVTLITAILGALIVSLISSLYFSVAGPDSNTTSVLSIMLAALATQLNEMGLGGMVLPHVMLALFISTLATGAMLYLLGSFRMGRWVRFVPFPVMGGFLAATGWLMTSGALGIIANTPLTLAGLHRLLDQGPSPQLLVAIAMAALFFAVMKRSRHPLALPLLLVVDIAAVYAGLAVSGVDLATARADGWLFQGLTDIRVFSPWELLSVQDLQWKLLLSHAGEMAAVMMVAAITILLCATGMEVATGQDMDLDRELRGHGLANLVTALAGGYLALLSPGRSLTILRAGAKTRVSGLIVAALCAAVLFVAPTLVGYLPKIVLGAFLLSLGATLMHEWLVESWSRLLVREYLLIILILVVTILFGFTVGMLAGIIGACLDFAINYSRVDVVQHDLSGVEFRSTFQRSEEEQTVLDQQGEAIRVIVFRGFIFFGMASPLLDRIRHDLAVRHVMRFLILDFKGVDGVDTSAAMTFFKVRQIAQRAGVAVVFTGLSPRILRVLNSAGSLRLQKKDSFPTLDAATEWAEEQILATFEGRMDDQFPMLNEWLLTGLGDGIAVEFLKTYLQPFYLDSGELLFRRGTAATMLYLVDSGRVSVMVEDENGSPRRVASLVGGAMVGEEDLYTSGTHQATAIAEVPSVVYGLPNDSMEQLNIDHPRLAARFHAIILRLMAKRLRLSQNESAMLRREAASRRSLKRA</sequence>
<dbReference type="AlphaFoldDB" id="A0A418VS13"/>
<dbReference type="InterPro" id="IPR002645">
    <property type="entry name" value="STAS_dom"/>
</dbReference>
<dbReference type="EMBL" id="QYUL01000003">
    <property type="protein sequence ID" value="RJF79274.1"/>
    <property type="molecule type" value="Genomic_DNA"/>
</dbReference>
<dbReference type="SMART" id="SM00100">
    <property type="entry name" value="cNMP"/>
    <property type="match status" value="1"/>
</dbReference>
<organism evidence="9 10">
    <name type="scientific">Azospirillum cavernae</name>
    <dbReference type="NCBI Taxonomy" id="2320860"/>
    <lineage>
        <taxon>Bacteria</taxon>
        <taxon>Pseudomonadati</taxon>
        <taxon>Pseudomonadota</taxon>
        <taxon>Alphaproteobacteria</taxon>
        <taxon>Rhodospirillales</taxon>
        <taxon>Azospirillaceae</taxon>
        <taxon>Azospirillum</taxon>
    </lineage>
</organism>
<evidence type="ECO:0000256" key="4">
    <source>
        <dbReference type="ARBA" id="ARBA00023136"/>
    </source>
</evidence>
<feature type="transmembrane region" description="Helical" evidence="6">
    <location>
        <begin position="72"/>
        <end position="94"/>
    </location>
</feature>
<comment type="subcellular location">
    <subcellularLocation>
        <location evidence="1">Membrane</location>
        <topology evidence="1">Multi-pass membrane protein</topology>
    </subcellularLocation>
</comment>
<comment type="caution">
    <text evidence="9">The sequence shown here is derived from an EMBL/GenBank/DDBJ whole genome shotgun (WGS) entry which is preliminary data.</text>
</comment>
<dbReference type="CDD" id="cd00038">
    <property type="entry name" value="CAP_ED"/>
    <property type="match status" value="1"/>
</dbReference>
<keyword evidence="10" id="KW-1185">Reference proteome</keyword>
<feature type="transmembrane region" description="Helical" evidence="6">
    <location>
        <begin position="166"/>
        <end position="190"/>
    </location>
</feature>
<dbReference type="InterPro" id="IPR014710">
    <property type="entry name" value="RmlC-like_jellyroll"/>
</dbReference>
<dbReference type="PROSITE" id="PS50042">
    <property type="entry name" value="CNMP_BINDING_3"/>
    <property type="match status" value="1"/>
</dbReference>
<evidence type="ECO:0000313" key="10">
    <source>
        <dbReference type="Proteomes" id="UP000283458"/>
    </source>
</evidence>
<protein>
    <submittedName>
        <fullName evidence="9">STAS domain-containing protein</fullName>
    </submittedName>
</protein>
<dbReference type="InterPro" id="IPR036513">
    <property type="entry name" value="STAS_dom_sf"/>
</dbReference>
<keyword evidence="4 6" id="KW-0472">Membrane</keyword>
<gene>
    <name evidence="9" type="ORF">D3877_20930</name>
</gene>
<proteinExistence type="predicted"/>